<dbReference type="GO" id="GO:0008843">
    <property type="term" value="F:endochitinase activity"/>
    <property type="evidence" value="ECO:0007669"/>
    <property type="project" value="UniProtKB-EC"/>
</dbReference>
<proteinExistence type="inferred from homology"/>
<evidence type="ECO:0000256" key="3">
    <source>
        <dbReference type="ARBA" id="ARBA00012729"/>
    </source>
</evidence>
<keyword evidence="4 12" id="KW-0378">Hydrolase</keyword>
<comment type="caution">
    <text evidence="12">The sequence shown here is derived from an EMBL/GenBank/DDBJ whole genome shotgun (WGS) entry which is preliminary data.</text>
</comment>
<keyword evidence="6" id="KW-0119">Carbohydrate metabolism</keyword>
<dbReference type="SMART" id="SM00636">
    <property type="entry name" value="Glyco_18"/>
    <property type="match status" value="1"/>
</dbReference>
<dbReference type="OrthoDB" id="76388at2759"/>
<reference evidence="12" key="3">
    <citation type="journal article" date="2022" name="bioRxiv">
        <title>A global pangenome for the wheat fungal pathogen Pyrenophora tritici-repentis and prediction of effector protein structural homology.</title>
        <authorList>
            <person name="Moolhuijzen P."/>
            <person name="See P.T."/>
            <person name="Shi G."/>
            <person name="Powell H.R."/>
            <person name="Cockram J."/>
            <person name="Jorgensen L.N."/>
            <person name="Benslimane H."/>
            <person name="Strelkov S.E."/>
            <person name="Turner J."/>
            <person name="Liu Z."/>
            <person name="Moffat C.S."/>
        </authorList>
    </citation>
    <scope>NUCLEOTIDE SEQUENCE</scope>
    <source>
        <strain evidence="12">86-124</strain>
    </source>
</reference>
<reference evidence="11" key="1">
    <citation type="journal article" date="2018" name="BMC Genomics">
        <title>Comparative genomics of the wheat fungal pathogen Pyrenophora tritici-repentis reveals chromosomal variations and genome plasticity.</title>
        <authorList>
            <person name="Moolhuijzen P."/>
            <person name="See P.T."/>
            <person name="Hane J.K."/>
            <person name="Shi G."/>
            <person name="Liu Z."/>
            <person name="Oliver R.P."/>
            <person name="Moffat C.S."/>
        </authorList>
    </citation>
    <scope>NUCLEOTIDE SEQUENCE [LARGE SCALE GENOMIC DNA]</scope>
    <source>
        <strain evidence="11">M4</strain>
    </source>
</reference>
<dbReference type="SUPFAM" id="SSF51445">
    <property type="entry name" value="(Trans)glycosidases"/>
    <property type="match status" value="1"/>
</dbReference>
<dbReference type="PROSITE" id="PS51910">
    <property type="entry name" value="GH18_2"/>
    <property type="match status" value="1"/>
</dbReference>
<evidence type="ECO:0000313" key="12">
    <source>
        <dbReference type="EMBL" id="KAI1520165.1"/>
    </source>
</evidence>
<dbReference type="InterPro" id="IPR029070">
    <property type="entry name" value="Chitinase_insertion_sf"/>
</dbReference>
<keyword evidence="5" id="KW-0146">Chitin degradation</keyword>
<evidence type="ECO:0000259" key="10">
    <source>
        <dbReference type="PROSITE" id="PS51910"/>
    </source>
</evidence>
<evidence type="ECO:0000256" key="6">
    <source>
        <dbReference type="ARBA" id="ARBA00023277"/>
    </source>
</evidence>
<feature type="signal peptide" evidence="9">
    <location>
        <begin position="1"/>
        <end position="18"/>
    </location>
</feature>
<dbReference type="OMA" id="NWNLMAF"/>
<dbReference type="InterPro" id="IPR011583">
    <property type="entry name" value="Chitinase_II/V-like_cat"/>
</dbReference>
<dbReference type="InterPro" id="IPR001223">
    <property type="entry name" value="Glyco_hydro18_cat"/>
</dbReference>
<feature type="domain" description="GH18" evidence="10">
    <location>
        <begin position="44"/>
        <end position="428"/>
    </location>
</feature>
<reference evidence="13" key="4">
    <citation type="journal article" date="2022" name="Microb. Genom.">
        <title>A global pangenome for the wheat fungal pathogen Pyrenophora tritici-repentis and prediction of effector protein structural homology.</title>
        <authorList>
            <person name="Moolhuijzen P.M."/>
            <person name="See P.T."/>
            <person name="Shi G."/>
            <person name="Powell H.R."/>
            <person name="Cockram J."/>
            <person name="Jorgensen L.N."/>
            <person name="Benslimane H."/>
            <person name="Strelkov S.E."/>
            <person name="Turner J."/>
            <person name="Liu Z."/>
            <person name="Moffat C.S."/>
        </authorList>
    </citation>
    <scope>NUCLEOTIDE SEQUENCE [LARGE SCALE GENOMIC DNA]</scope>
</reference>
<dbReference type="Proteomes" id="UP000245464">
    <property type="component" value="Chromosome 1"/>
</dbReference>
<name>A0A2W1FIM1_9PLEO</name>
<sequence length="453" mass="50323">MRYSSTAALLSLASLGQASPAPHVHQHPHAARDLAGLGSLGSQYQAGVYFTNWGIYARNYQVSDLPIDRLTYVNYAFANLNETTGEVFLSDEWADIQRPSPTDVATNGSQLLGNFNQLYQAKQKNRNLKVILGVGGWTYRFKFKPALSTKAGRVNYCKSSLKLITDLGIDGLDTDWEYPADETDAANLLDTMQICRQMYDAYSKKYTNGYHYELSISAPAGPINFERLGIQKLDRFVDRWNLMAFDYQGGGFSNFTGHLSNVYPSTTNPRSTDGWVNETQSFTAFNTKRAIDYYKAHVASPSKITLGMPLYGRSFANVVDLSRGTGAMGQKFNGSGEGSWEAGTLDYKVLPQNGTKVFTDKSILASWSWDPIKKQVVSFDTPEVAKWKMDFLKTECLGGAWFWDASGDAPVSNPKSLVATVVNELGGAQSLKKNQNNLHYPTSKYYNIKNARN</sequence>
<dbReference type="Gene3D" id="3.10.50.10">
    <property type="match status" value="1"/>
</dbReference>
<dbReference type="InterPro" id="IPR050314">
    <property type="entry name" value="Glycosyl_Hydrlase_18"/>
</dbReference>
<accession>A0A2W1FIM1</accession>
<organism evidence="12 13">
    <name type="scientific">Pyrenophora tritici-repentis</name>
    <dbReference type="NCBI Taxonomy" id="45151"/>
    <lineage>
        <taxon>Eukaryota</taxon>
        <taxon>Fungi</taxon>
        <taxon>Dikarya</taxon>
        <taxon>Ascomycota</taxon>
        <taxon>Pezizomycotina</taxon>
        <taxon>Dothideomycetes</taxon>
        <taxon>Pleosporomycetidae</taxon>
        <taxon>Pleosporales</taxon>
        <taxon>Pleosporineae</taxon>
        <taxon>Pleosporaceae</taxon>
        <taxon>Pyrenophora</taxon>
    </lineage>
</organism>
<evidence type="ECO:0000256" key="5">
    <source>
        <dbReference type="ARBA" id="ARBA00023024"/>
    </source>
</evidence>
<dbReference type="Proteomes" id="UP000249757">
    <property type="component" value="Unassembled WGS sequence"/>
</dbReference>
<keyword evidence="7" id="KW-0326">Glycosidase</keyword>
<keyword evidence="13" id="KW-1185">Reference proteome</keyword>
<dbReference type="AlphaFoldDB" id="A0A2W1FIM1"/>
<dbReference type="GO" id="GO:0000272">
    <property type="term" value="P:polysaccharide catabolic process"/>
    <property type="evidence" value="ECO:0007669"/>
    <property type="project" value="UniProtKB-KW"/>
</dbReference>
<dbReference type="EMBL" id="NRDI02000001">
    <property type="protein sequence ID" value="KAI1520165.1"/>
    <property type="molecule type" value="Genomic_DNA"/>
</dbReference>
<keyword evidence="9" id="KW-0732">Signal</keyword>
<dbReference type="Gene3D" id="3.20.20.80">
    <property type="entry name" value="Glycosidases"/>
    <property type="match status" value="1"/>
</dbReference>
<comment type="similarity">
    <text evidence="2">Belongs to the glycosyl hydrolase 18 family. Chitinase class V subfamily.</text>
</comment>
<dbReference type="SUPFAM" id="SSF54556">
    <property type="entry name" value="Chitinase insertion domain"/>
    <property type="match status" value="1"/>
</dbReference>
<reference evidence="12" key="2">
    <citation type="submission" date="2021-05" db="EMBL/GenBank/DDBJ databases">
        <authorList>
            <person name="Moolhuijzen P.M."/>
            <person name="Moffat C.S."/>
        </authorList>
    </citation>
    <scope>NUCLEOTIDE SEQUENCE</scope>
    <source>
        <strain evidence="12">86-124</strain>
    </source>
</reference>
<feature type="chain" id="PRO_5042701057" description="chitinase" evidence="9">
    <location>
        <begin position="19"/>
        <end position="453"/>
    </location>
</feature>
<evidence type="ECO:0000256" key="7">
    <source>
        <dbReference type="ARBA" id="ARBA00023295"/>
    </source>
</evidence>
<evidence type="ECO:0000256" key="2">
    <source>
        <dbReference type="ARBA" id="ARBA00008682"/>
    </source>
</evidence>
<evidence type="ECO:0000256" key="4">
    <source>
        <dbReference type="ARBA" id="ARBA00022801"/>
    </source>
</evidence>
<protein>
    <recommendedName>
        <fullName evidence="3">chitinase</fullName>
        <ecNumber evidence="3">3.2.1.14</ecNumber>
    </recommendedName>
</protein>
<dbReference type="PANTHER" id="PTHR11177">
    <property type="entry name" value="CHITINASE"/>
    <property type="match status" value="1"/>
</dbReference>
<dbReference type="EMBL" id="NQIK02000001">
    <property type="protein sequence ID" value="KAF7576335.1"/>
    <property type="molecule type" value="Genomic_DNA"/>
</dbReference>
<dbReference type="InterPro" id="IPR017853">
    <property type="entry name" value="GH"/>
</dbReference>
<comment type="catalytic activity">
    <reaction evidence="1">
        <text>Random endo-hydrolysis of N-acetyl-beta-D-glucosaminide (1-&gt;4)-beta-linkages in chitin and chitodextrins.</text>
        <dbReference type="EC" id="3.2.1.14"/>
    </reaction>
</comment>
<dbReference type="Pfam" id="PF00704">
    <property type="entry name" value="Glyco_hydro_18"/>
    <property type="match status" value="1"/>
</dbReference>
<evidence type="ECO:0000313" key="11">
    <source>
        <dbReference type="EMBL" id="KAF7576335.1"/>
    </source>
</evidence>
<gene>
    <name evidence="12" type="ORF">Ptr86124_000533</name>
    <name evidence="11" type="ORF">PtrM4_005750</name>
</gene>
<evidence type="ECO:0000256" key="1">
    <source>
        <dbReference type="ARBA" id="ARBA00000822"/>
    </source>
</evidence>
<keyword evidence="8" id="KW-0624">Polysaccharide degradation</keyword>
<dbReference type="CDD" id="cd06548">
    <property type="entry name" value="GH18_chitinase"/>
    <property type="match status" value="1"/>
</dbReference>
<evidence type="ECO:0000256" key="8">
    <source>
        <dbReference type="ARBA" id="ARBA00023326"/>
    </source>
</evidence>
<evidence type="ECO:0000256" key="9">
    <source>
        <dbReference type="SAM" id="SignalP"/>
    </source>
</evidence>
<dbReference type="GO" id="GO:0008061">
    <property type="term" value="F:chitin binding"/>
    <property type="evidence" value="ECO:0007669"/>
    <property type="project" value="InterPro"/>
</dbReference>
<dbReference type="EC" id="3.2.1.14" evidence="3"/>
<evidence type="ECO:0000313" key="13">
    <source>
        <dbReference type="Proteomes" id="UP000249757"/>
    </source>
</evidence>
<dbReference type="GO" id="GO:0006032">
    <property type="term" value="P:chitin catabolic process"/>
    <property type="evidence" value="ECO:0007669"/>
    <property type="project" value="UniProtKB-KW"/>
</dbReference>
<dbReference type="GO" id="GO:0005576">
    <property type="term" value="C:extracellular region"/>
    <property type="evidence" value="ECO:0007669"/>
    <property type="project" value="TreeGrafter"/>
</dbReference>
<dbReference type="PANTHER" id="PTHR11177:SF317">
    <property type="entry name" value="CHITINASE 12-RELATED"/>
    <property type="match status" value="1"/>
</dbReference>
<dbReference type="FunFam" id="3.10.50.10:FF:000005">
    <property type="entry name" value="Endochitinase B1"/>
    <property type="match status" value="1"/>
</dbReference>